<feature type="region of interest" description="Disordered" evidence="1">
    <location>
        <begin position="544"/>
        <end position="568"/>
    </location>
</feature>
<dbReference type="EMBL" id="KB445555">
    <property type="protein sequence ID" value="EMC96386.1"/>
    <property type="molecule type" value="Genomic_DNA"/>
</dbReference>
<feature type="compositionally biased region" description="Low complexity" evidence="1">
    <location>
        <begin position="58"/>
        <end position="68"/>
    </location>
</feature>
<dbReference type="KEGG" id="bcom:BAUCODRAFT_122392"/>
<dbReference type="GO" id="GO:0000182">
    <property type="term" value="F:rDNA binding"/>
    <property type="evidence" value="ECO:0007669"/>
    <property type="project" value="TreeGrafter"/>
</dbReference>
<protein>
    <recommendedName>
        <fullName evidence="4">Myb-like domain-containing protein</fullName>
    </recommendedName>
</protein>
<dbReference type="HOGENOM" id="CLU_012849_2_1_1"/>
<accession>M2MI90</accession>
<feature type="compositionally biased region" description="Basic and acidic residues" evidence="1">
    <location>
        <begin position="468"/>
        <end position="503"/>
    </location>
</feature>
<evidence type="ECO:0000256" key="1">
    <source>
        <dbReference type="SAM" id="MobiDB-lite"/>
    </source>
</evidence>
<dbReference type="PANTHER" id="PTHR28079">
    <property type="entry name" value="RNA POLYMERASE I-SPECIFIC TRANSCRIPTION INITIATION FACTOR RRN5"/>
    <property type="match status" value="1"/>
</dbReference>
<reference evidence="2 3" key="1">
    <citation type="journal article" date="2012" name="PLoS Pathog.">
        <title>Diverse lifestyles and strategies of plant pathogenesis encoded in the genomes of eighteen Dothideomycetes fungi.</title>
        <authorList>
            <person name="Ohm R.A."/>
            <person name="Feau N."/>
            <person name="Henrissat B."/>
            <person name="Schoch C.L."/>
            <person name="Horwitz B.A."/>
            <person name="Barry K.W."/>
            <person name="Condon B.J."/>
            <person name="Copeland A.C."/>
            <person name="Dhillon B."/>
            <person name="Glaser F."/>
            <person name="Hesse C.N."/>
            <person name="Kosti I."/>
            <person name="LaButti K."/>
            <person name="Lindquist E.A."/>
            <person name="Lucas S."/>
            <person name="Salamov A.A."/>
            <person name="Bradshaw R.E."/>
            <person name="Ciuffetti L."/>
            <person name="Hamelin R.C."/>
            <person name="Kema G.H.J."/>
            <person name="Lawrence C."/>
            <person name="Scott J.A."/>
            <person name="Spatafora J.W."/>
            <person name="Turgeon B.G."/>
            <person name="de Wit P.J.G.M."/>
            <person name="Zhong S."/>
            <person name="Goodwin S.B."/>
            <person name="Grigoriev I.V."/>
        </authorList>
    </citation>
    <scope>NUCLEOTIDE SEQUENCE [LARGE SCALE GENOMIC DNA]</scope>
    <source>
        <strain evidence="2 3">UAMH 10762</strain>
    </source>
</reference>
<dbReference type="GO" id="GO:0001181">
    <property type="term" value="F:RNA polymerase I general transcription initiation factor activity"/>
    <property type="evidence" value="ECO:0007669"/>
    <property type="project" value="TreeGrafter"/>
</dbReference>
<keyword evidence="3" id="KW-1185">Reference proteome</keyword>
<sequence length="637" mass="70522">MSQAPSTDESHETTDLEDAPASATCHSPAGNDTESFQVGQHSSPSKTTWAHGSEPKQSAEAAAASGSEPGNTRHTIWRAAHASHAYRHILNGTIHGATGDGDEPLDELPGSLIGASYWAPREKEILFQSLTKVGPHDSRRLASAIVTKSAAEVCIYLRLLQQGAAKVGTLPPLSRSYPVSAADVPAAHELSAGCENALNAAAEALAHKVATCDARLERKKYGDGWRIDEEVADSIEEQIAAAHSEAQDDLDVVDEYDQSRASQAESLLRPQTFLQLSRNLFMNGPPGTGANWRDIKSANKDVNGPAIFRTAFEDFHNLAVSFTRRLVQAVLFQSLSRLRASDASRSNWQPKPEVRGVDVSAAVDVLNLRTGWNVYWATLPRRCGLELYTEDRRFMDGRPSTKTGVKLTYDEVEEELRLTTAPPPDGEASLHLSDIDSDELTDAESSENLQLNEVETDDEDDSDSAVKSNEHEPDLPEHEDLVRPKYEELDGSEDNKPGESTEYRKRKRALSPISFARAEDRYLEFIDRRAAWQEECSLRKRLGMSSPAGYDEALPERPLLRSSDAQPSSQWWEQLEYETEWEAHEESMAAEEFEDMNLRGKAGKRQRLHLREKLRAGPQTQTSQTQTDLALGSTDEH</sequence>
<feature type="compositionally biased region" description="Acidic residues" evidence="1">
    <location>
        <begin position="454"/>
        <end position="463"/>
    </location>
</feature>
<dbReference type="Proteomes" id="UP000011761">
    <property type="component" value="Unassembled WGS sequence"/>
</dbReference>
<dbReference type="GO" id="GO:0006361">
    <property type="term" value="P:transcription initiation at RNA polymerase I promoter"/>
    <property type="evidence" value="ECO:0007669"/>
    <property type="project" value="TreeGrafter"/>
</dbReference>
<dbReference type="OMA" id="CCHALDE"/>
<dbReference type="GeneID" id="19107685"/>
<dbReference type="AlphaFoldDB" id="M2MI90"/>
<feature type="region of interest" description="Disordered" evidence="1">
    <location>
        <begin position="583"/>
        <end position="637"/>
    </location>
</feature>
<dbReference type="OrthoDB" id="2240312at2759"/>
<feature type="region of interest" description="Disordered" evidence="1">
    <location>
        <begin position="1"/>
        <end position="72"/>
    </location>
</feature>
<organism evidence="2 3">
    <name type="scientific">Baudoinia panamericana (strain UAMH 10762)</name>
    <name type="common">Angels' share fungus</name>
    <name type="synonym">Baudoinia compniacensis (strain UAMH 10762)</name>
    <dbReference type="NCBI Taxonomy" id="717646"/>
    <lineage>
        <taxon>Eukaryota</taxon>
        <taxon>Fungi</taxon>
        <taxon>Dikarya</taxon>
        <taxon>Ascomycota</taxon>
        <taxon>Pezizomycotina</taxon>
        <taxon>Dothideomycetes</taxon>
        <taxon>Dothideomycetidae</taxon>
        <taxon>Mycosphaerellales</taxon>
        <taxon>Teratosphaeriaceae</taxon>
        <taxon>Baudoinia</taxon>
    </lineage>
</organism>
<feature type="region of interest" description="Disordered" evidence="1">
    <location>
        <begin position="439"/>
        <end position="507"/>
    </location>
</feature>
<gene>
    <name evidence="2" type="ORF">BAUCODRAFT_122392</name>
</gene>
<dbReference type="eggNOG" id="ENOG502S6UJ">
    <property type="taxonomic scope" value="Eukaryota"/>
</dbReference>
<proteinExistence type="predicted"/>
<dbReference type="InterPro" id="IPR039601">
    <property type="entry name" value="Rrn5"/>
</dbReference>
<evidence type="ECO:0000313" key="3">
    <source>
        <dbReference type="Proteomes" id="UP000011761"/>
    </source>
</evidence>
<evidence type="ECO:0008006" key="4">
    <source>
        <dbReference type="Google" id="ProtNLM"/>
    </source>
</evidence>
<feature type="compositionally biased region" description="Polar residues" evidence="1">
    <location>
        <begin position="618"/>
        <end position="628"/>
    </location>
</feature>
<dbReference type="PANTHER" id="PTHR28079:SF1">
    <property type="entry name" value="RNA POLYMERASE I-SPECIFIC TRANSCRIPTION INITIATION FACTOR RRN5"/>
    <property type="match status" value="1"/>
</dbReference>
<dbReference type="GO" id="GO:0042790">
    <property type="term" value="P:nucleolar large rRNA transcription by RNA polymerase I"/>
    <property type="evidence" value="ECO:0007669"/>
    <property type="project" value="InterPro"/>
</dbReference>
<dbReference type="GO" id="GO:0000500">
    <property type="term" value="C:RNA polymerase I upstream activating factor complex"/>
    <property type="evidence" value="ECO:0007669"/>
    <property type="project" value="InterPro"/>
</dbReference>
<name>M2MI90_BAUPA</name>
<dbReference type="RefSeq" id="XP_007676484.1">
    <property type="nucleotide sequence ID" value="XM_007678294.1"/>
</dbReference>
<evidence type="ECO:0000313" key="2">
    <source>
        <dbReference type="EMBL" id="EMC96386.1"/>
    </source>
</evidence>
<feature type="compositionally biased region" description="Polar residues" evidence="1">
    <location>
        <begin position="30"/>
        <end position="50"/>
    </location>
</feature>